<accession>A0A5Q0H2G4</accession>
<dbReference type="InterPro" id="IPR036291">
    <property type="entry name" value="NAD(P)-bd_dom_sf"/>
</dbReference>
<dbReference type="GO" id="GO:0005737">
    <property type="term" value="C:cytoplasm"/>
    <property type="evidence" value="ECO:0007669"/>
    <property type="project" value="TreeGrafter"/>
</dbReference>
<dbReference type="OrthoDB" id="2472181at2"/>
<dbReference type="PROSITE" id="PS00455">
    <property type="entry name" value="AMP_BINDING"/>
    <property type="match status" value="1"/>
</dbReference>
<comment type="cofactor">
    <cofactor evidence="1">
        <name>pantetheine 4'-phosphate</name>
        <dbReference type="ChEBI" id="CHEBI:47942"/>
    </cofactor>
</comment>
<evidence type="ECO:0000259" key="6">
    <source>
        <dbReference type="PROSITE" id="PS50075"/>
    </source>
</evidence>
<dbReference type="GO" id="GO:0008610">
    <property type="term" value="P:lipid biosynthetic process"/>
    <property type="evidence" value="ECO:0007669"/>
    <property type="project" value="UniProtKB-ARBA"/>
</dbReference>
<reference evidence="8" key="1">
    <citation type="journal article" date="2021" name="Curr. Microbiol.">
        <title>Complete genome of nocamycin-producing strain Saccharothrix syringae NRRL B-16468 reveals the biosynthetic potential for secondary metabolites.</title>
        <authorList>
            <person name="Mo X."/>
            <person name="Yang S."/>
        </authorList>
    </citation>
    <scope>NUCLEOTIDE SEQUENCE [LARGE SCALE GENOMIC DNA]</scope>
    <source>
        <strain evidence="8">ATCC 51364 / DSM 43886 / JCM 6844 / KCTC 9398 / NBRC 14523 / NRRL B-16468 / INA 2240</strain>
    </source>
</reference>
<feature type="region of interest" description="Disordered" evidence="5">
    <location>
        <begin position="981"/>
        <end position="1003"/>
    </location>
</feature>
<evidence type="ECO:0000256" key="4">
    <source>
        <dbReference type="ARBA" id="ARBA00022598"/>
    </source>
</evidence>
<dbReference type="KEGG" id="ssyi:EKG83_22810"/>
<dbReference type="Pfam" id="PF13193">
    <property type="entry name" value="AMP-binding_C"/>
    <property type="match status" value="1"/>
</dbReference>
<dbReference type="InterPro" id="IPR010080">
    <property type="entry name" value="Thioester_reductase-like_dom"/>
</dbReference>
<dbReference type="Gene3D" id="3.30.559.10">
    <property type="entry name" value="Chloramphenicol acetyltransferase-like domain"/>
    <property type="match status" value="1"/>
</dbReference>
<keyword evidence="8" id="KW-1185">Reference proteome</keyword>
<dbReference type="CDD" id="cd19531">
    <property type="entry name" value="LCL_NRPS-like"/>
    <property type="match status" value="1"/>
</dbReference>
<name>A0A5Q0H2G4_SACSY</name>
<dbReference type="CDD" id="cd05930">
    <property type="entry name" value="A_NRPS"/>
    <property type="match status" value="1"/>
</dbReference>
<dbReference type="GO" id="GO:0016874">
    <property type="term" value="F:ligase activity"/>
    <property type="evidence" value="ECO:0007669"/>
    <property type="project" value="UniProtKB-KW"/>
</dbReference>
<dbReference type="GO" id="GO:0043041">
    <property type="term" value="P:amino acid activation for nonribosomal peptide biosynthetic process"/>
    <property type="evidence" value="ECO:0007669"/>
    <property type="project" value="TreeGrafter"/>
</dbReference>
<sequence length="1476" mass="156452">MTELSEPLESRHRELLLAKLLAERGLAPAERPGVPRRPGGAVVPLTGNQRGLWLTGRLGLDAGAYVMFAALRVSGELDEERLRRAVRVVMARHEALRTRVVDTDGLPAQQVLDEVPEDVACSSVADEEELRAFLVAEVDAPFDLAVAPLLRVRAVRVGAGTALVFSAHHIVCDDLSLDVVVDEVGRLYEGLDPDPVGAQFPDYAHWQAGRLDDGERQRQLDHWHERLADAPEVLELALDRPRTPNRTTAGGSHRFTVPAALAGRLVELARAHGCTSFAGLLAAFGVLLSRRSGADDLVVGAPTTHRPFPELERSVGMFVTTTALRLDLSGDPTVAELLARARETAVDALDHAEVGFDEVAARVAHRRDLAHHPLFQVMLVLNRGGGTDRWGGLAAAPLPVDRGTSRFDLTLHVRETDGDWPANLDYSTDLFDPDTAARMADHLLTVLAALVAAPTARLSELDTTTPADRVAATALNGGPGDGLDPAPSLRRPPVLHRVAEQVAAHPDAVAVLDLADGASLTFARLDRRANRVAHVLAGLGVGPETPVGLALKAGPDALVALLAVLKAGGAYVPLDPAHPPARLAGLLADCGAPVVLTAPGSRDRFGGYRGALLDTSDDAFTGEAAEPPAVFPAPDGLAYVVYTSGSTGVPKGVQVQHDTLANLTGAFIDLHGFGPGQRVLMVPPLSFDASVGDVFPAWCAGAAVVVHPEPAAIGGRDLLELCAEHGITAVDAPAALFKRWVADLGGVAADPGPLSVVMIGGEAVPVSTVAEWAAVTSGKVALVNHYGPTETTVCATAHRTVDAAEVDPRAATLPIGRPLPGVRAYVLDADLRPAPVGVPGELHVGGLAPARGYRGDPGRTASAYLPDPTVVGGRMYRTGDLVRLLPDGALEFLGRVDEQVKLRGHRIEPGEVRAALLAHPALADAAVAVRGDVLVAYVVPRSGGSAPELDELRAFCAERLPDAMLPGARVELAELPLTRHGKVDPAALPDPDPTARTTPYEPPRTPVERALAEIWSEVLEVPAVGRRDSFFGLGGHSLIAAAVLAKVRALLGVTVPLRALFATADLAELAEVVEQAAAADHTFAKRYRSGLPSVSQMRLDAVPPDDIAPHHPLRQGPPERVLLTGATGFLGAHLLGELLARTDAEVHCLVRAETPAVALARIRANLRRAHLDVPDDLLTRVVPVVGDMSRPLLGLAEAEFDRLAESVDAIYHNGAVMNFVLTYQWMMPPHVGSTADVLRLATRYSTKPLHLMSTLGVFLGAAYDRQPVTEADRPEDPTGLDTGYHTTKWVADMMGVLARDRGVPVSIHRIAAIVGDVRTGTAKTESYLSRQIATCAHAGAVPISPDVIDMLPVDRLAAAIAGISTRPEWHGRDFHYYRADGLTYPDLGEVLTARGYPTRALDYPDWRALMLDSPDSAFGPLAFGLTTTHRAHPVFDCSATWAAARECGVEFPPADAEMIGRHVDYLASAGVMPERG</sequence>
<keyword evidence="4" id="KW-0436">Ligase</keyword>
<dbReference type="InterPro" id="IPR010071">
    <property type="entry name" value="AA_adenyl_dom"/>
</dbReference>
<dbReference type="Gene3D" id="3.40.50.720">
    <property type="entry name" value="NAD(P)-binding Rossmann-like Domain"/>
    <property type="match status" value="1"/>
</dbReference>
<dbReference type="GO" id="GO:0044550">
    <property type="term" value="P:secondary metabolite biosynthetic process"/>
    <property type="evidence" value="ECO:0007669"/>
    <property type="project" value="TreeGrafter"/>
</dbReference>
<dbReference type="InterPro" id="IPR006162">
    <property type="entry name" value="Ppantetheine_attach_site"/>
</dbReference>
<dbReference type="PIRSF" id="PIRSF001617">
    <property type="entry name" value="Alpha-AR"/>
    <property type="match status" value="1"/>
</dbReference>
<evidence type="ECO:0000313" key="8">
    <source>
        <dbReference type="Proteomes" id="UP000325787"/>
    </source>
</evidence>
<dbReference type="GO" id="GO:0031177">
    <property type="term" value="F:phosphopantetheine binding"/>
    <property type="evidence" value="ECO:0007669"/>
    <property type="project" value="TreeGrafter"/>
</dbReference>
<evidence type="ECO:0000256" key="3">
    <source>
        <dbReference type="ARBA" id="ARBA00022553"/>
    </source>
</evidence>
<dbReference type="CDD" id="cd05235">
    <property type="entry name" value="SDR_e1"/>
    <property type="match status" value="1"/>
</dbReference>
<dbReference type="PROSITE" id="PS00012">
    <property type="entry name" value="PHOSPHOPANTETHEINE"/>
    <property type="match status" value="1"/>
</dbReference>
<dbReference type="PANTHER" id="PTHR45527">
    <property type="entry name" value="NONRIBOSOMAL PEPTIDE SYNTHETASE"/>
    <property type="match status" value="1"/>
</dbReference>
<dbReference type="InterPro" id="IPR013120">
    <property type="entry name" value="FAR_NAD-bd"/>
</dbReference>
<dbReference type="SUPFAM" id="SSF52777">
    <property type="entry name" value="CoA-dependent acyltransferases"/>
    <property type="match status" value="2"/>
</dbReference>
<evidence type="ECO:0000256" key="2">
    <source>
        <dbReference type="ARBA" id="ARBA00022450"/>
    </source>
</evidence>
<dbReference type="NCBIfam" id="TIGR01733">
    <property type="entry name" value="AA-adenyl-dom"/>
    <property type="match status" value="1"/>
</dbReference>
<dbReference type="InterPro" id="IPR020845">
    <property type="entry name" value="AMP-binding_CS"/>
</dbReference>
<protein>
    <submittedName>
        <fullName evidence="7">Non-ribosomal peptide synthetase</fullName>
    </submittedName>
</protein>
<dbReference type="Pfam" id="PF00668">
    <property type="entry name" value="Condensation"/>
    <property type="match status" value="1"/>
</dbReference>
<dbReference type="SUPFAM" id="SSF51735">
    <property type="entry name" value="NAD(P)-binding Rossmann-fold domains"/>
    <property type="match status" value="1"/>
</dbReference>
<dbReference type="RefSeq" id="WP_051765085.1">
    <property type="nucleotide sequence ID" value="NZ_CP034550.1"/>
</dbReference>
<keyword evidence="3" id="KW-0597">Phosphoprotein</keyword>
<keyword evidence="2" id="KW-0596">Phosphopantetheine</keyword>
<feature type="compositionally biased region" description="Low complexity" evidence="5">
    <location>
        <begin position="984"/>
        <end position="999"/>
    </location>
</feature>
<dbReference type="InterPro" id="IPR009081">
    <property type="entry name" value="PP-bd_ACP"/>
</dbReference>
<dbReference type="SUPFAM" id="SSF56801">
    <property type="entry name" value="Acetyl-CoA synthetase-like"/>
    <property type="match status" value="1"/>
</dbReference>
<gene>
    <name evidence="7" type="ORF">EKG83_22810</name>
</gene>
<dbReference type="InterPro" id="IPR000873">
    <property type="entry name" value="AMP-dep_synth/lig_dom"/>
</dbReference>
<dbReference type="Gene3D" id="3.30.559.30">
    <property type="entry name" value="Nonribosomal peptide synthetase, condensation domain"/>
    <property type="match status" value="1"/>
</dbReference>
<dbReference type="Pfam" id="PF00501">
    <property type="entry name" value="AMP-binding"/>
    <property type="match status" value="1"/>
</dbReference>
<organism evidence="7 8">
    <name type="scientific">Saccharothrix syringae</name>
    <name type="common">Nocardiopsis syringae</name>
    <dbReference type="NCBI Taxonomy" id="103733"/>
    <lineage>
        <taxon>Bacteria</taxon>
        <taxon>Bacillati</taxon>
        <taxon>Actinomycetota</taxon>
        <taxon>Actinomycetes</taxon>
        <taxon>Pseudonocardiales</taxon>
        <taxon>Pseudonocardiaceae</taxon>
        <taxon>Saccharothrix</taxon>
    </lineage>
</organism>
<dbReference type="Pfam" id="PF07993">
    <property type="entry name" value="NAD_binding_4"/>
    <property type="match status" value="1"/>
</dbReference>
<dbReference type="SUPFAM" id="SSF47336">
    <property type="entry name" value="ACP-like"/>
    <property type="match status" value="1"/>
</dbReference>
<dbReference type="InterPro" id="IPR023213">
    <property type="entry name" value="CAT-like_dom_sf"/>
</dbReference>
<dbReference type="FunFam" id="1.10.1200.10:FF:000005">
    <property type="entry name" value="Nonribosomal peptide synthetase 1"/>
    <property type="match status" value="1"/>
</dbReference>
<dbReference type="InterPro" id="IPR001242">
    <property type="entry name" value="Condensation_dom"/>
</dbReference>
<dbReference type="FunFam" id="3.40.50.980:FF:000001">
    <property type="entry name" value="Non-ribosomal peptide synthetase"/>
    <property type="match status" value="1"/>
</dbReference>
<dbReference type="NCBIfam" id="TIGR01746">
    <property type="entry name" value="Thioester-redct"/>
    <property type="match status" value="1"/>
</dbReference>
<evidence type="ECO:0000256" key="5">
    <source>
        <dbReference type="SAM" id="MobiDB-lite"/>
    </source>
</evidence>
<feature type="domain" description="Carrier" evidence="6">
    <location>
        <begin position="1002"/>
        <end position="1077"/>
    </location>
</feature>
<dbReference type="Gene3D" id="3.30.300.30">
    <property type="match status" value="1"/>
</dbReference>
<dbReference type="InterPro" id="IPR045851">
    <property type="entry name" value="AMP-bd_C_sf"/>
</dbReference>
<dbReference type="PANTHER" id="PTHR45527:SF1">
    <property type="entry name" value="FATTY ACID SYNTHASE"/>
    <property type="match status" value="1"/>
</dbReference>
<proteinExistence type="predicted"/>
<dbReference type="Gene3D" id="3.40.50.980">
    <property type="match status" value="2"/>
</dbReference>
<dbReference type="InterPro" id="IPR036736">
    <property type="entry name" value="ACP-like_sf"/>
</dbReference>
<dbReference type="InterPro" id="IPR025110">
    <property type="entry name" value="AMP-bd_C"/>
</dbReference>
<dbReference type="Pfam" id="PF00550">
    <property type="entry name" value="PP-binding"/>
    <property type="match status" value="1"/>
</dbReference>
<dbReference type="EMBL" id="CP034550">
    <property type="protein sequence ID" value="QFZ19882.1"/>
    <property type="molecule type" value="Genomic_DNA"/>
</dbReference>
<dbReference type="PROSITE" id="PS50075">
    <property type="entry name" value="CARRIER"/>
    <property type="match status" value="1"/>
</dbReference>
<evidence type="ECO:0000313" key="7">
    <source>
        <dbReference type="EMBL" id="QFZ19882.1"/>
    </source>
</evidence>
<dbReference type="Gene3D" id="1.10.1200.10">
    <property type="entry name" value="ACP-like"/>
    <property type="match status" value="1"/>
</dbReference>
<evidence type="ECO:0000256" key="1">
    <source>
        <dbReference type="ARBA" id="ARBA00001957"/>
    </source>
</evidence>
<dbReference type="Gene3D" id="2.30.38.10">
    <property type="entry name" value="Luciferase, Domain 3"/>
    <property type="match status" value="1"/>
</dbReference>
<dbReference type="Proteomes" id="UP000325787">
    <property type="component" value="Chromosome"/>
</dbReference>